<accession>A0A3P8A820</accession>
<reference evidence="3" key="2">
    <citation type="submission" date="2019-09" db="UniProtKB">
        <authorList>
            <consortium name="WormBaseParasite"/>
        </authorList>
    </citation>
    <scope>IDENTIFICATION</scope>
</reference>
<reference evidence="1 2" key="1">
    <citation type="submission" date="2018-11" db="EMBL/GenBank/DDBJ databases">
        <authorList>
            <consortium name="Pathogen Informatics"/>
        </authorList>
    </citation>
    <scope>NUCLEOTIDE SEQUENCE [LARGE SCALE GENOMIC DNA]</scope>
</reference>
<evidence type="ECO:0000313" key="1">
    <source>
        <dbReference type="EMBL" id="VDO92524.1"/>
    </source>
</evidence>
<gene>
    <name evidence="1" type="ORF">HPBE_LOCUS12521</name>
</gene>
<keyword evidence="2" id="KW-1185">Reference proteome</keyword>
<dbReference type="EMBL" id="UZAH01027534">
    <property type="protein sequence ID" value="VDO92524.1"/>
    <property type="molecule type" value="Genomic_DNA"/>
</dbReference>
<proteinExistence type="predicted"/>
<name>A0A3P8A820_HELPZ</name>
<sequence>MERAMSQHNPKNLVSRILQVALGLFVTTTDLPPYPNNHESLSYDCSFDSDCRWASIGNTMDHWRVARGEPESLLWLAATGTMQLPRDPFLLIEQRGNPVDVLMTDEIACQKESADFSFVYWTIGNADLEICLTDVRGNPFNCTGMLASTAMPGKVHLKIPEMQRPYRVRRFYLRFY</sequence>
<dbReference type="AlphaFoldDB" id="A0A3P8A820"/>
<dbReference type="Proteomes" id="UP000050761">
    <property type="component" value="Unassembled WGS sequence"/>
</dbReference>
<evidence type="ECO:0000313" key="2">
    <source>
        <dbReference type="Proteomes" id="UP000050761"/>
    </source>
</evidence>
<protein>
    <submittedName>
        <fullName evidence="3">MAM domain-containing protein</fullName>
    </submittedName>
</protein>
<dbReference type="OrthoDB" id="5822873at2759"/>
<organism evidence="1">
    <name type="scientific">Heligmosomoides polygyrus</name>
    <name type="common">Parasitic roundworm</name>
    <dbReference type="NCBI Taxonomy" id="6339"/>
    <lineage>
        <taxon>Eukaryota</taxon>
        <taxon>Metazoa</taxon>
        <taxon>Ecdysozoa</taxon>
        <taxon>Nematoda</taxon>
        <taxon>Chromadorea</taxon>
        <taxon>Rhabditida</taxon>
        <taxon>Rhabditina</taxon>
        <taxon>Rhabditomorpha</taxon>
        <taxon>Strongyloidea</taxon>
        <taxon>Heligmosomidae</taxon>
        <taxon>Heligmosomoides</taxon>
    </lineage>
</organism>
<evidence type="ECO:0000313" key="3">
    <source>
        <dbReference type="WBParaSite" id="HPBE_0001252001-mRNA-1"/>
    </source>
</evidence>
<dbReference type="WBParaSite" id="HPBE_0001252001-mRNA-1">
    <property type="protein sequence ID" value="HPBE_0001252001-mRNA-1"/>
    <property type="gene ID" value="HPBE_0001252001"/>
</dbReference>